<reference evidence="14" key="1">
    <citation type="submission" date="2013-12" db="EMBL/GenBank/DDBJ databases">
        <title>The Genome Sequence of Aphanomyces invadans NJM9701.</title>
        <authorList>
            <consortium name="The Broad Institute Genomics Platform"/>
            <person name="Russ C."/>
            <person name="Tyler B."/>
            <person name="van West P."/>
            <person name="Dieguez-Uribeondo J."/>
            <person name="Young S.K."/>
            <person name="Zeng Q."/>
            <person name="Gargeya S."/>
            <person name="Fitzgerald M."/>
            <person name="Abouelleil A."/>
            <person name="Alvarado L."/>
            <person name="Chapman S.B."/>
            <person name="Gainer-Dewar J."/>
            <person name="Goldberg J."/>
            <person name="Griggs A."/>
            <person name="Gujja S."/>
            <person name="Hansen M."/>
            <person name="Howarth C."/>
            <person name="Imamovic A."/>
            <person name="Ireland A."/>
            <person name="Larimer J."/>
            <person name="McCowan C."/>
            <person name="Murphy C."/>
            <person name="Pearson M."/>
            <person name="Poon T.W."/>
            <person name="Priest M."/>
            <person name="Roberts A."/>
            <person name="Saif S."/>
            <person name="Shea T."/>
            <person name="Sykes S."/>
            <person name="Wortman J."/>
            <person name="Nusbaum C."/>
            <person name="Birren B."/>
        </authorList>
    </citation>
    <scope>NUCLEOTIDE SEQUENCE [LARGE SCALE GENOMIC DNA]</scope>
    <source>
        <strain evidence="14">NJM9701</strain>
    </source>
</reference>
<keyword evidence="12" id="KW-0963">Cytoplasm</keyword>
<feature type="binding site" evidence="12">
    <location>
        <begin position="41"/>
        <end position="45"/>
    </location>
    <ligand>
        <name>substrate</name>
    </ligand>
</feature>
<comment type="caution">
    <text evidence="12">Lacks conserved residue(s) required for the propagation of feature annotation.</text>
</comment>
<dbReference type="Pfam" id="PF00294">
    <property type="entry name" value="PfkB"/>
    <property type="match status" value="1"/>
</dbReference>
<evidence type="ECO:0000256" key="2">
    <source>
        <dbReference type="ARBA" id="ARBA00012035"/>
    </source>
</evidence>
<feature type="binding site" evidence="12">
    <location>
        <position position="142"/>
    </location>
    <ligand>
        <name>substrate</name>
    </ligand>
</feature>
<dbReference type="GO" id="GO:0046872">
    <property type="term" value="F:metal ion binding"/>
    <property type="evidence" value="ECO:0007669"/>
    <property type="project" value="UniProtKB-KW"/>
</dbReference>
<feature type="binding site" evidence="12">
    <location>
        <begin position="257"/>
        <end position="258"/>
    </location>
    <ligand>
        <name>ATP</name>
        <dbReference type="ChEBI" id="CHEBI:30616"/>
    </ligand>
</feature>
<dbReference type="OrthoDB" id="415590at2759"/>
<feature type="binding site" evidence="12">
    <location>
        <begin position="13"/>
        <end position="15"/>
    </location>
    <ligand>
        <name>substrate</name>
    </ligand>
</feature>
<feature type="binding site" evidence="12">
    <location>
        <position position="291"/>
    </location>
    <ligand>
        <name>K(+)</name>
        <dbReference type="ChEBI" id="CHEBI:29103"/>
    </ligand>
</feature>
<comment type="cofactor">
    <cofactor evidence="12">
        <name>Mg(2+)</name>
        <dbReference type="ChEBI" id="CHEBI:18420"/>
    </cofactor>
    <text evidence="12">Requires a divalent cation, most likely magnesium in vivo, as an electrophilic catalyst to aid phosphoryl group transfer. It is the chelate of the metal and the nucleotide that is the actual substrate.</text>
</comment>
<dbReference type="GO" id="GO:0019303">
    <property type="term" value="P:D-ribose catabolic process"/>
    <property type="evidence" value="ECO:0007669"/>
    <property type="project" value="UniProtKB-UniRule"/>
</dbReference>
<dbReference type="Gene3D" id="3.40.1190.20">
    <property type="match status" value="1"/>
</dbReference>
<dbReference type="eggNOG" id="KOG2855">
    <property type="taxonomic scope" value="Eukaryota"/>
</dbReference>
<dbReference type="AlphaFoldDB" id="A0A024U251"/>
<dbReference type="CDD" id="cd01174">
    <property type="entry name" value="ribokinase"/>
    <property type="match status" value="1"/>
</dbReference>
<dbReference type="PRINTS" id="PR00990">
    <property type="entry name" value="RIBOKINASE"/>
</dbReference>
<feature type="binding site" evidence="12">
    <location>
        <position position="293"/>
    </location>
    <ligand>
        <name>K(+)</name>
        <dbReference type="ChEBI" id="CHEBI:29103"/>
    </ligand>
</feature>
<comment type="catalytic activity">
    <reaction evidence="12">
        <text>D-ribose + ATP = D-ribose 5-phosphate + ADP + H(+)</text>
        <dbReference type="Rhea" id="RHEA:13697"/>
        <dbReference type="ChEBI" id="CHEBI:15378"/>
        <dbReference type="ChEBI" id="CHEBI:30616"/>
        <dbReference type="ChEBI" id="CHEBI:47013"/>
        <dbReference type="ChEBI" id="CHEBI:78346"/>
        <dbReference type="ChEBI" id="CHEBI:456216"/>
        <dbReference type="EC" id="2.7.1.15"/>
    </reaction>
</comment>
<gene>
    <name evidence="14" type="ORF">H310_07965</name>
</gene>
<evidence type="ECO:0000256" key="5">
    <source>
        <dbReference type="ARBA" id="ARBA00022723"/>
    </source>
</evidence>
<keyword evidence="7 12" id="KW-0418">Kinase</keyword>
<comment type="activity regulation">
    <text evidence="12">Activated by a monovalent cation that binds near, but not in, the active site. The most likely occupant of the site in vivo is potassium. Ion binding induces a conformational change that may alter substrate affinity.</text>
</comment>
<dbReference type="GeneID" id="20085015"/>
<keyword evidence="4 12" id="KW-0808">Transferase</keyword>
<feature type="binding site" evidence="12">
    <location>
        <begin position="225"/>
        <end position="230"/>
    </location>
    <ligand>
        <name>ATP</name>
        <dbReference type="ChEBI" id="CHEBI:30616"/>
    </ligand>
</feature>
<dbReference type="EMBL" id="KI913966">
    <property type="protein sequence ID" value="ETV99946.1"/>
    <property type="molecule type" value="Genomic_DNA"/>
</dbReference>
<dbReference type="InterPro" id="IPR029056">
    <property type="entry name" value="Ribokinase-like"/>
</dbReference>
<name>A0A024U251_9STRA</name>
<dbReference type="STRING" id="157072.A0A024U251"/>
<dbReference type="InterPro" id="IPR002139">
    <property type="entry name" value="Ribo/fructo_kinase"/>
</dbReference>
<dbReference type="UniPathway" id="UPA00916">
    <property type="reaction ID" value="UER00889"/>
</dbReference>
<dbReference type="HAMAP" id="MF_01987">
    <property type="entry name" value="Ribokinase"/>
    <property type="match status" value="1"/>
</dbReference>
<comment type="subcellular location">
    <subcellularLocation>
        <location evidence="12">Cytoplasm</location>
    </subcellularLocation>
    <subcellularLocation>
        <location evidence="12">Nucleus</location>
    </subcellularLocation>
</comment>
<evidence type="ECO:0000259" key="13">
    <source>
        <dbReference type="Pfam" id="PF00294"/>
    </source>
</evidence>
<evidence type="ECO:0000313" key="14">
    <source>
        <dbReference type="EMBL" id="ETV99946.1"/>
    </source>
</evidence>
<dbReference type="GO" id="GO:0005737">
    <property type="term" value="C:cytoplasm"/>
    <property type="evidence" value="ECO:0007669"/>
    <property type="project" value="UniProtKB-SubCell"/>
</dbReference>
<sequence length="313" mass="33265">MASPIVLVVGSINADIFLDVARIPLLGETLAATGSRCLVGGKGANQAVATSRSNVTTRLLCQFGYDHANLMQEYLAEAGVTIDESSKVHTQVVSGQAIILLVPTGDNSIVILPGANAVWPTELTPQMKQSVKCASIVLLQCEIPAYVNRLIAEEAKAVGTTVMWDLGGEDREVDDDFLRHVDFVCPNETELRRCVGSTKSLDTLDEVLDAARQLQQRGASSVLVTRGSAGSVLIDREGGVHCQPAFDVNVHDTTGAGDCFRGAFAAKLSQKATLAECLRYAAASSALCVQKDGATMPSHEETLQFLQAHPLTN</sequence>
<dbReference type="GO" id="GO:0004747">
    <property type="term" value="F:ribokinase activity"/>
    <property type="evidence" value="ECO:0007669"/>
    <property type="project" value="UniProtKB-UniRule"/>
</dbReference>
<protein>
    <recommendedName>
        <fullName evidence="3 12">Ribokinase</fullName>
        <shortName evidence="12">RK</shortName>
        <ecNumber evidence="2 12">2.7.1.15</ecNumber>
    </recommendedName>
</protein>
<feature type="domain" description="Carbohydrate kinase PfkB" evidence="13">
    <location>
        <begin position="6"/>
        <end position="298"/>
    </location>
</feature>
<keyword evidence="12" id="KW-0539">Nucleus</keyword>
<keyword evidence="11 12" id="KW-0119">Carbohydrate metabolism</keyword>
<comment type="subunit">
    <text evidence="12">Homodimer.</text>
</comment>
<evidence type="ECO:0000256" key="9">
    <source>
        <dbReference type="ARBA" id="ARBA00022842"/>
    </source>
</evidence>
<evidence type="ECO:0000256" key="10">
    <source>
        <dbReference type="ARBA" id="ARBA00022958"/>
    </source>
</evidence>
<comment type="function">
    <text evidence="12">Catalyzes the phosphorylation of ribose at O-5 in a reaction requiring ATP and magnesium. The resulting D-ribose-5-phosphate can then be used either for sythesis of nucleotides, histidine, and tryptophan, or as a component of the pentose phosphate pathway.</text>
</comment>
<dbReference type="InterPro" id="IPR011611">
    <property type="entry name" value="PfkB_dom"/>
</dbReference>
<evidence type="ECO:0000256" key="4">
    <source>
        <dbReference type="ARBA" id="ARBA00022679"/>
    </source>
</evidence>
<dbReference type="EC" id="2.7.1.15" evidence="2 12"/>
<comment type="pathway">
    <text evidence="12">Carbohydrate metabolism; D-ribose degradation; D-ribose 5-phosphate from beta-D-ribopyranose: step 2/2.</text>
</comment>
<dbReference type="RefSeq" id="XP_008871722.1">
    <property type="nucleotide sequence ID" value="XM_008873500.1"/>
</dbReference>
<organism evidence="14">
    <name type="scientific">Aphanomyces invadans</name>
    <dbReference type="NCBI Taxonomy" id="157072"/>
    <lineage>
        <taxon>Eukaryota</taxon>
        <taxon>Sar</taxon>
        <taxon>Stramenopiles</taxon>
        <taxon>Oomycota</taxon>
        <taxon>Saprolegniomycetes</taxon>
        <taxon>Saprolegniales</taxon>
        <taxon>Verrucalvaceae</taxon>
        <taxon>Aphanomyces</taxon>
    </lineage>
</organism>
<feature type="active site" description="Proton acceptor" evidence="12">
    <location>
        <position position="258"/>
    </location>
</feature>
<dbReference type="PANTHER" id="PTHR10584">
    <property type="entry name" value="SUGAR KINASE"/>
    <property type="match status" value="1"/>
</dbReference>
<dbReference type="InterPro" id="IPR002173">
    <property type="entry name" value="Carboh/pur_kinase_PfkB_CS"/>
</dbReference>
<keyword evidence="8 12" id="KW-0067">ATP-binding</keyword>
<evidence type="ECO:0000256" key="12">
    <source>
        <dbReference type="HAMAP-Rule" id="MF_03215"/>
    </source>
</evidence>
<dbReference type="GO" id="GO:0005634">
    <property type="term" value="C:nucleus"/>
    <property type="evidence" value="ECO:0007669"/>
    <property type="project" value="UniProtKB-SubCell"/>
</dbReference>
<feature type="binding site" evidence="12">
    <location>
        <position position="288"/>
    </location>
    <ligand>
        <name>K(+)</name>
        <dbReference type="ChEBI" id="CHEBI:29103"/>
    </ligand>
</feature>
<feature type="binding site" evidence="12">
    <location>
        <position position="254"/>
    </location>
    <ligand>
        <name>K(+)</name>
        <dbReference type="ChEBI" id="CHEBI:29103"/>
    </ligand>
</feature>
<keyword evidence="6 12" id="KW-0547">Nucleotide-binding</keyword>
<comment type="similarity">
    <text evidence="1">Belongs to the carbohydrate kinase pfkB family.</text>
</comment>
<feature type="binding site" evidence="12">
    <location>
        <position position="187"/>
    </location>
    <ligand>
        <name>ATP</name>
        <dbReference type="ChEBI" id="CHEBI:30616"/>
    </ligand>
</feature>
<evidence type="ECO:0000256" key="7">
    <source>
        <dbReference type="ARBA" id="ARBA00022777"/>
    </source>
</evidence>
<evidence type="ECO:0000256" key="3">
    <source>
        <dbReference type="ARBA" id="ARBA00016943"/>
    </source>
</evidence>
<feature type="binding site" evidence="12">
    <location>
        <position position="252"/>
    </location>
    <ligand>
        <name>K(+)</name>
        <dbReference type="ChEBI" id="CHEBI:29103"/>
    </ligand>
</feature>
<dbReference type="SUPFAM" id="SSF53613">
    <property type="entry name" value="Ribokinase-like"/>
    <property type="match status" value="1"/>
</dbReference>
<comment type="similarity">
    <text evidence="12">Belongs to the carbohydrate kinase PfkB family. Ribokinase subfamily.</text>
</comment>
<evidence type="ECO:0000256" key="1">
    <source>
        <dbReference type="ARBA" id="ARBA00005380"/>
    </source>
</evidence>
<keyword evidence="9 12" id="KW-0460">Magnesium</keyword>
<dbReference type="VEuPathDB" id="FungiDB:H310_07965"/>
<dbReference type="InterPro" id="IPR011877">
    <property type="entry name" value="Ribokinase"/>
</dbReference>
<evidence type="ECO:0000256" key="8">
    <source>
        <dbReference type="ARBA" id="ARBA00022840"/>
    </source>
</evidence>
<dbReference type="GO" id="GO:0005524">
    <property type="term" value="F:ATP binding"/>
    <property type="evidence" value="ECO:0007669"/>
    <property type="project" value="UniProtKB-UniRule"/>
</dbReference>
<evidence type="ECO:0000256" key="6">
    <source>
        <dbReference type="ARBA" id="ARBA00022741"/>
    </source>
</evidence>
<dbReference type="PANTHER" id="PTHR10584:SF166">
    <property type="entry name" value="RIBOKINASE"/>
    <property type="match status" value="1"/>
</dbReference>
<keyword evidence="5 12" id="KW-0479">Metal-binding</keyword>
<feature type="binding site" evidence="12">
    <location>
        <position position="258"/>
    </location>
    <ligand>
        <name>substrate</name>
    </ligand>
</feature>
<proteinExistence type="inferred from homology"/>
<keyword evidence="10 12" id="KW-0630">Potassium</keyword>
<evidence type="ECO:0000256" key="11">
    <source>
        <dbReference type="ARBA" id="ARBA00023277"/>
    </source>
</evidence>
<accession>A0A024U251</accession>
<dbReference type="PROSITE" id="PS00584">
    <property type="entry name" value="PFKB_KINASES_2"/>
    <property type="match status" value="1"/>
</dbReference>